<accession>A0A3Q9ULM6</accession>
<dbReference type="RefSeq" id="WP_097799448.1">
    <property type="nucleotide sequence ID" value="NZ_CP025570.1"/>
</dbReference>
<feature type="transmembrane region" description="Helical" evidence="1">
    <location>
        <begin position="85"/>
        <end position="107"/>
    </location>
</feature>
<organism evidence="3 4">
    <name type="scientific">Acidipropionibacterium jensenii</name>
    <dbReference type="NCBI Taxonomy" id="1749"/>
    <lineage>
        <taxon>Bacteria</taxon>
        <taxon>Bacillati</taxon>
        <taxon>Actinomycetota</taxon>
        <taxon>Actinomycetes</taxon>
        <taxon>Propionibacteriales</taxon>
        <taxon>Propionibacteriaceae</taxon>
        <taxon>Acidipropionibacterium</taxon>
    </lineage>
</organism>
<name>A0A3Q9ULM6_9ACTN</name>
<keyword evidence="1" id="KW-0812">Transmembrane</keyword>
<protein>
    <recommendedName>
        <fullName evidence="2">DUF7224 domain-containing protein</fullName>
    </recommendedName>
</protein>
<gene>
    <name evidence="3" type="ORF">C0Z10_11285</name>
</gene>
<evidence type="ECO:0000256" key="1">
    <source>
        <dbReference type="SAM" id="Phobius"/>
    </source>
</evidence>
<feature type="transmembrane region" description="Helical" evidence="1">
    <location>
        <begin position="113"/>
        <end position="133"/>
    </location>
</feature>
<keyword evidence="1" id="KW-1133">Transmembrane helix</keyword>
<dbReference type="Pfam" id="PF23866">
    <property type="entry name" value="DUF7224"/>
    <property type="match status" value="1"/>
</dbReference>
<feature type="transmembrane region" description="Helical" evidence="1">
    <location>
        <begin position="217"/>
        <end position="235"/>
    </location>
</feature>
<dbReference type="EMBL" id="CP025570">
    <property type="protein sequence ID" value="AZZ40235.1"/>
    <property type="molecule type" value="Genomic_DNA"/>
</dbReference>
<feature type="transmembrane region" description="Helical" evidence="1">
    <location>
        <begin position="12"/>
        <end position="28"/>
    </location>
</feature>
<evidence type="ECO:0000313" key="4">
    <source>
        <dbReference type="Proteomes" id="UP000285875"/>
    </source>
</evidence>
<dbReference type="InterPro" id="IPR055648">
    <property type="entry name" value="DUF7224"/>
</dbReference>
<feature type="domain" description="DUF7224" evidence="2">
    <location>
        <begin position="263"/>
        <end position="406"/>
    </location>
</feature>
<dbReference type="Proteomes" id="UP000285875">
    <property type="component" value="Chromosome"/>
</dbReference>
<dbReference type="KEGG" id="aji:C0Z10_11285"/>
<evidence type="ECO:0000259" key="2">
    <source>
        <dbReference type="Pfam" id="PF23866"/>
    </source>
</evidence>
<keyword evidence="1" id="KW-0472">Membrane</keyword>
<reference evidence="4" key="1">
    <citation type="submission" date="2017-12" db="EMBL/GenBank/DDBJ databases">
        <title>Whole genome sequencing of Acidipropionibacterium jensenii strains JS279 and JS280.</title>
        <authorList>
            <person name="Deptula P."/>
            <person name="Laine P."/>
            <person name="Smolander O.-P."/>
            <person name="Paulin L."/>
            <person name="Auvinen P."/>
            <person name="Varmanen P."/>
        </authorList>
    </citation>
    <scope>NUCLEOTIDE SEQUENCE [LARGE SCALE GENOMIC DNA]</scope>
    <source>
        <strain evidence="4">JS280</strain>
    </source>
</reference>
<feature type="transmembrane region" description="Helical" evidence="1">
    <location>
        <begin position="145"/>
        <end position="169"/>
    </location>
</feature>
<feature type="transmembrane region" description="Helical" evidence="1">
    <location>
        <begin position="189"/>
        <end position="210"/>
    </location>
</feature>
<dbReference type="AlphaFoldDB" id="A0A3Q9ULM6"/>
<proteinExistence type="predicted"/>
<sequence length="407" mass="43671">MRWATLLRTSYGVRLLPVTILIVVFSWQHDLEDALYTQFSPAAEQLNQLLLLAAPVALSCALETRRYWTGGVLTHHQARSTPRILALPLILAIAPSLLLIAAIILSYQASDLWMLVVVGEVWTLAWASVGILLGITCRLTVSVPLVLAAPILLVLYGPAVPVITLRYVFGYYADCCTADTSIDTRAIQAGVIFGAGILLTSWILIVASLGKTAPKPLPGLVALVVGALAFGGIAATRVHGMDAQPTVPRTGEQVCTTATPRTCMWPEHQERLETTSRTVTSVTATWKKLGIATPTQVSEGATAATPDTIRWSPYPAATTEQAAYDLSFAMAYAPCQSSRYGASSSIAEDQERAATWLFVHSGQYHPSSTDVSLDHDSLTWVTSLAGASQPDQAARVATLIDTVRACR</sequence>
<evidence type="ECO:0000313" key="3">
    <source>
        <dbReference type="EMBL" id="AZZ40235.1"/>
    </source>
</evidence>